<feature type="transmembrane region" description="Helical" evidence="1">
    <location>
        <begin position="200"/>
        <end position="217"/>
    </location>
</feature>
<dbReference type="InterPro" id="IPR052734">
    <property type="entry name" value="Nod_factor_acetyltransferase"/>
</dbReference>
<dbReference type="Pfam" id="PF01757">
    <property type="entry name" value="Acyl_transf_3"/>
    <property type="match status" value="1"/>
</dbReference>
<proteinExistence type="predicted"/>
<dbReference type="InterPro" id="IPR002656">
    <property type="entry name" value="Acyl_transf_3_dom"/>
</dbReference>
<dbReference type="PANTHER" id="PTHR37312:SF1">
    <property type="entry name" value="MEMBRANE-BOUND ACYLTRANSFERASE YKRP-RELATED"/>
    <property type="match status" value="1"/>
</dbReference>
<feature type="transmembrane region" description="Helical" evidence="1">
    <location>
        <begin position="141"/>
        <end position="158"/>
    </location>
</feature>
<dbReference type="Proteomes" id="UP001193734">
    <property type="component" value="Unassembled WGS sequence"/>
</dbReference>
<name>A0ABX2ASA5_9BACT</name>
<evidence type="ECO:0000259" key="2">
    <source>
        <dbReference type="Pfam" id="PF01757"/>
    </source>
</evidence>
<feature type="transmembrane region" description="Helical" evidence="1">
    <location>
        <begin position="107"/>
        <end position="129"/>
    </location>
</feature>
<feature type="transmembrane region" description="Helical" evidence="1">
    <location>
        <begin position="237"/>
        <end position="257"/>
    </location>
</feature>
<reference evidence="3 4" key="1">
    <citation type="submission" date="2020-05" db="EMBL/GenBank/DDBJ databases">
        <title>Distinct polysaccharide utilization as determinants for interspecies competition between intestinal Prevotella spp.</title>
        <authorList>
            <person name="Galvez E.J.C."/>
            <person name="Iljazovic A."/>
            <person name="Strowig T."/>
        </authorList>
    </citation>
    <scope>NUCLEOTIDE SEQUENCE [LARGE SCALE GENOMIC DNA]</scope>
    <source>
        <strain evidence="3 4">PROD</strain>
    </source>
</reference>
<keyword evidence="1" id="KW-0812">Transmembrane</keyword>
<organism evidence="3 4">
    <name type="scientific">Xylanibacter rodentium</name>
    <dbReference type="NCBI Taxonomy" id="2736289"/>
    <lineage>
        <taxon>Bacteria</taxon>
        <taxon>Pseudomonadati</taxon>
        <taxon>Bacteroidota</taxon>
        <taxon>Bacteroidia</taxon>
        <taxon>Bacteroidales</taxon>
        <taxon>Prevotellaceae</taxon>
        <taxon>Xylanibacter</taxon>
    </lineage>
</organism>
<dbReference type="PANTHER" id="PTHR37312">
    <property type="entry name" value="MEMBRANE-BOUND ACYLTRANSFERASE YKRP-RELATED"/>
    <property type="match status" value="1"/>
</dbReference>
<feature type="transmembrane region" description="Helical" evidence="1">
    <location>
        <begin position="12"/>
        <end position="36"/>
    </location>
</feature>
<feature type="transmembrane region" description="Helical" evidence="1">
    <location>
        <begin position="82"/>
        <end position="101"/>
    </location>
</feature>
<evidence type="ECO:0000256" key="1">
    <source>
        <dbReference type="SAM" id="Phobius"/>
    </source>
</evidence>
<dbReference type="GO" id="GO:0016746">
    <property type="term" value="F:acyltransferase activity"/>
    <property type="evidence" value="ECO:0007669"/>
    <property type="project" value="UniProtKB-KW"/>
</dbReference>
<dbReference type="RefSeq" id="WP_172324678.1">
    <property type="nucleotide sequence ID" value="NZ_JABKKE010000003.1"/>
</dbReference>
<feature type="transmembrane region" description="Helical" evidence="1">
    <location>
        <begin position="278"/>
        <end position="295"/>
    </location>
</feature>
<accession>A0ABX2ASA5</accession>
<keyword evidence="1" id="KW-1133">Transmembrane helix</keyword>
<evidence type="ECO:0000313" key="3">
    <source>
        <dbReference type="EMBL" id="NPE13290.1"/>
    </source>
</evidence>
<dbReference type="EMBL" id="JABKKE010000003">
    <property type="protein sequence ID" value="NPE13290.1"/>
    <property type="molecule type" value="Genomic_DNA"/>
</dbReference>
<protein>
    <submittedName>
        <fullName evidence="3">Acyltransferase family protein</fullName>
    </submittedName>
</protein>
<dbReference type="GeneID" id="82156712"/>
<keyword evidence="4" id="KW-1185">Reference proteome</keyword>
<feature type="domain" description="Acyltransferase 3" evidence="2">
    <location>
        <begin position="7"/>
        <end position="289"/>
    </location>
</feature>
<evidence type="ECO:0000313" key="4">
    <source>
        <dbReference type="Proteomes" id="UP001193734"/>
    </source>
</evidence>
<comment type="caution">
    <text evidence="3">The sequence shown here is derived from an EMBL/GenBank/DDBJ whole genome shotgun (WGS) entry which is preliminary data.</text>
</comment>
<feature type="transmembrane region" description="Helical" evidence="1">
    <location>
        <begin position="42"/>
        <end position="62"/>
    </location>
</feature>
<keyword evidence="1" id="KW-0472">Membrane</keyword>
<feature type="transmembrane region" description="Helical" evidence="1">
    <location>
        <begin position="164"/>
        <end position="180"/>
    </location>
</feature>
<gene>
    <name evidence="3" type="ORF">HPS55_02930</name>
</gene>
<sequence length="296" mass="34111">MAGNRDYSLDALKMILIILVIYAHIPLLNGLIPIGANVECDALTWHSVKGIYAFHMPLFVFLSGYLTKRKLLAVQFGKSQKLIKLFVVFHIVDLVLKWIVAGVRHSLHGIVCPSFALWYLLCLFYWRILISALPENINKKYAVSYSVLLSLLVGFIPIQGEFGFQRFFSFMPYFFLGHYYGRSVLKTVDNKVVLPPPRTYLLSGLIVIVLFVAILISSFNPRWLVVIISPYPDFKGLFFRLMFLCGSSILCYLILIVCKFKRDWSRNILAKVGSETLFFIYYIPMYFMLLLPFGLR</sequence>
<keyword evidence="3" id="KW-0808">Transferase</keyword>
<keyword evidence="3" id="KW-0012">Acyltransferase</keyword>